<reference evidence="1" key="2">
    <citation type="submission" date="2023-05" db="EMBL/GenBank/DDBJ databases">
        <authorList>
            <consortium name="Lawrence Berkeley National Laboratory"/>
            <person name="Steindorff A."/>
            <person name="Hensen N."/>
            <person name="Bonometti L."/>
            <person name="Westerberg I."/>
            <person name="Brannstrom I.O."/>
            <person name="Guillou S."/>
            <person name="Cros-Aarteil S."/>
            <person name="Calhoun S."/>
            <person name="Haridas S."/>
            <person name="Kuo A."/>
            <person name="Mondo S."/>
            <person name="Pangilinan J."/>
            <person name="Riley R."/>
            <person name="Labutti K."/>
            <person name="Andreopoulos B."/>
            <person name="Lipzen A."/>
            <person name="Chen C."/>
            <person name="Yanf M."/>
            <person name="Daum C."/>
            <person name="Ng V."/>
            <person name="Clum A."/>
            <person name="Ohm R."/>
            <person name="Martin F."/>
            <person name="Silar P."/>
            <person name="Natvig D."/>
            <person name="Lalanne C."/>
            <person name="Gautier V."/>
            <person name="Ament-Velasquez S.L."/>
            <person name="Kruys A."/>
            <person name="Hutchinson M.I."/>
            <person name="Powell A.J."/>
            <person name="Barry K."/>
            <person name="Miller A.N."/>
            <person name="Grigoriev I.V."/>
            <person name="Debuchy R."/>
            <person name="Gladieux P."/>
            <person name="Thoren M.H."/>
            <person name="Johannesson H."/>
        </authorList>
    </citation>
    <scope>NUCLEOTIDE SEQUENCE</scope>
    <source>
        <strain evidence="1">CBS 538.74</strain>
    </source>
</reference>
<dbReference type="EMBL" id="MU857224">
    <property type="protein sequence ID" value="KAK4148974.1"/>
    <property type="molecule type" value="Genomic_DNA"/>
</dbReference>
<dbReference type="Proteomes" id="UP001302745">
    <property type="component" value="Unassembled WGS sequence"/>
</dbReference>
<organism evidence="1 2">
    <name type="scientific">Chaetomidium leptoderma</name>
    <dbReference type="NCBI Taxonomy" id="669021"/>
    <lineage>
        <taxon>Eukaryota</taxon>
        <taxon>Fungi</taxon>
        <taxon>Dikarya</taxon>
        <taxon>Ascomycota</taxon>
        <taxon>Pezizomycotina</taxon>
        <taxon>Sordariomycetes</taxon>
        <taxon>Sordariomycetidae</taxon>
        <taxon>Sordariales</taxon>
        <taxon>Chaetomiaceae</taxon>
        <taxon>Chaetomidium</taxon>
    </lineage>
</organism>
<accession>A0AAN6ZT05</accession>
<name>A0AAN6ZT05_9PEZI</name>
<gene>
    <name evidence="1" type="ORF">C8A00DRAFT_38440</name>
</gene>
<reference evidence="1" key="1">
    <citation type="journal article" date="2023" name="Mol. Phylogenet. Evol.">
        <title>Genome-scale phylogeny and comparative genomics of the fungal order Sordariales.</title>
        <authorList>
            <person name="Hensen N."/>
            <person name="Bonometti L."/>
            <person name="Westerberg I."/>
            <person name="Brannstrom I.O."/>
            <person name="Guillou S."/>
            <person name="Cros-Aarteil S."/>
            <person name="Calhoun S."/>
            <person name="Haridas S."/>
            <person name="Kuo A."/>
            <person name="Mondo S."/>
            <person name="Pangilinan J."/>
            <person name="Riley R."/>
            <person name="LaButti K."/>
            <person name="Andreopoulos B."/>
            <person name="Lipzen A."/>
            <person name="Chen C."/>
            <person name="Yan M."/>
            <person name="Daum C."/>
            <person name="Ng V."/>
            <person name="Clum A."/>
            <person name="Steindorff A."/>
            <person name="Ohm R.A."/>
            <person name="Martin F."/>
            <person name="Silar P."/>
            <person name="Natvig D.O."/>
            <person name="Lalanne C."/>
            <person name="Gautier V."/>
            <person name="Ament-Velasquez S.L."/>
            <person name="Kruys A."/>
            <person name="Hutchinson M.I."/>
            <person name="Powell A.J."/>
            <person name="Barry K."/>
            <person name="Miller A.N."/>
            <person name="Grigoriev I.V."/>
            <person name="Debuchy R."/>
            <person name="Gladieux P."/>
            <person name="Hiltunen Thoren M."/>
            <person name="Johannesson H."/>
        </authorList>
    </citation>
    <scope>NUCLEOTIDE SEQUENCE</scope>
    <source>
        <strain evidence="1">CBS 538.74</strain>
    </source>
</reference>
<sequence>MSAVAPPNRPKADFNGLPPEMQQQIFSDAIRQLVHTIRVDCDEKPNTNTWTLVFTPVSKQLDKSGYRLVKNIALTNKSGATAVRIAMKTRCKARLPFKGPKHRIDGAGDLVHVDFHRHSTATNRIDYFHPDHQLLNAHGKTFDSTDVTAKFTDIEKVALKYNKQQHACNNYLGNFRCVMPATRPHNAHRKWRMCPDEVFGFLNCFSQLREFYIILDPGRTIRQKELVDIYAKNYNILPSSSSLRQSLAVFHAMDHAYVELHPSLLRRLSLDGGSFDAFEFEILPEIRAMLDDLQTRCFHEDENEARSLAEQTRFEAMYRLTRQEREDLVFKVLIEVADEKKTMKWEGQDATAIKGFLGI</sequence>
<protein>
    <submittedName>
        <fullName evidence="1">Uncharacterized protein</fullName>
    </submittedName>
</protein>
<evidence type="ECO:0000313" key="2">
    <source>
        <dbReference type="Proteomes" id="UP001302745"/>
    </source>
</evidence>
<comment type="caution">
    <text evidence="1">The sequence shown here is derived from an EMBL/GenBank/DDBJ whole genome shotgun (WGS) entry which is preliminary data.</text>
</comment>
<proteinExistence type="predicted"/>
<dbReference type="AlphaFoldDB" id="A0AAN6ZT05"/>
<evidence type="ECO:0000313" key="1">
    <source>
        <dbReference type="EMBL" id="KAK4148974.1"/>
    </source>
</evidence>
<keyword evidence="2" id="KW-1185">Reference proteome</keyword>